<dbReference type="AlphaFoldDB" id="A0A5B7WZ62"/>
<evidence type="ECO:0000256" key="22">
    <source>
        <dbReference type="ARBA" id="ARBA00049990"/>
    </source>
</evidence>
<dbReference type="PROSITE" id="PS50160">
    <property type="entry name" value="DNA_LIGASE_A3"/>
    <property type="match status" value="1"/>
</dbReference>
<dbReference type="InterPro" id="IPR014145">
    <property type="entry name" value="LigD_pol_dom"/>
</dbReference>
<dbReference type="Proteomes" id="UP000307000">
    <property type="component" value="Chromosome"/>
</dbReference>
<dbReference type="InterPro" id="IPR012310">
    <property type="entry name" value="DNA_ligase_ATP-dep_cent"/>
</dbReference>
<dbReference type="GO" id="GO:0046872">
    <property type="term" value="F:metal ion binding"/>
    <property type="evidence" value="ECO:0007669"/>
    <property type="project" value="UniProtKB-KW"/>
</dbReference>
<dbReference type="Pfam" id="PF21686">
    <property type="entry name" value="LigD_Prim-Pol"/>
    <property type="match status" value="1"/>
</dbReference>
<dbReference type="InterPro" id="IPR014146">
    <property type="entry name" value="LigD_ligase_dom"/>
</dbReference>
<keyword evidence="5" id="KW-0548">Nucleotidyltransferase</keyword>
<feature type="compositionally biased region" description="Basic and acidic residues" evidence="23">
    <location>
        <begin position="821"/>
        <end position="833"/>
    </location>
</feature>
<feature type="domain" description="ATP-dependent DNA ligase family profile" evidence="24">
    <location>
        <begin position="615"/>
        <end position="743"/>
    </location>
</feature>
<dbReference type="SUPFAM" id="SSF56091">
    <property type="entry name" value="DNA ligase/mRNA capping enzyme, catalytic domain"/>
    <property type="match status" value="1"/>
</dbReference>
<evidence type="ECO:0000313" key="26">
    <source>
        <dbReference type="Proteomes" id="UP000307000"/>
    </source>
</evidence>
<dbReference type="Gene3D" id="2.40.50.140">
    <property type="entry name" value="Nucleic acid-binding proteins"/>
    <property type="match status" value="1"/>
</dbReference>
<keyword evidence="16" id="KW-0234">DNA repair</keyword>
<comment type="cofactor">
    <cofactor evidence="1">
        <name>Mn(2+)</name>
        <dbReference type="ChEBI" id="CHEBI:29035"/>
    </cofactor>
</comment>
<keyword evidence="7" id="KW-0479">Metal-binding</keyword>
<comment type="catalytic activity">
    <reaction evidence="20">
        <text>ATP + (deoxyribonucleotide)n-3'-hydroxyl + 5'-phospho-(deoxyribonucleotide)m = (deoxyribonucleotide)n+m + AMP + diphosphate.</text>
        <dbReference type="EC" id="6.5.1.1"/>
    </reaction>
</comment>
<evidence type="ECO:0000256" key="3">
    <source>
        <dbReference type="ARBA" id="ARBA00022598"/>
    </source>
</evidence>
<keyword evidence="11" id="KW-0269">Exonuclease</keyword>
<evidence type="ECO:0000256" key="16">
    <source>
        <dbReference type="ARBA" id="ARBA00023204"/>
    </source>
</evidence>
<dbReference type="GO" id="GO:0004527">
    <property type="term" value="F:exonuclease activity"/>
    <property type="evidence" value="ECO:0007669"/>
    <property type="project" value="UniProtKB-KW"/>
</dbReference>
<dbReference type="InterPro" id="IPR033649">
    <property type="entry name" value="MtLigD_Pol-like"/>
</dbReference>
<keyword evidence="12" id="KW-0067">ATP-binding</keyword>
<evidence type="ECO:0000256" key="7">
    <source>
        <dbReference type="ARBA" id="ARBA00022723"/>
    </source>
</evidence>
<protein>
    <recommendedName>
        <fullName evidence="2">DNA ligase (ATP)</fullName>
        <ecNumber evidence="2">6.5.1.1</ecNumber>
    </recommendedName>
    <alternativeName>
        <fullName evidence="19">NHEJ DNA polymerase</fullName>
    </alternativeName>
</protein>
<evidence type="ECO:0000313" key="25">
    <source>
        <dbReference type="EMBL" id="QCY48590.1"/>
    </source>
</evidence>
<keyword evidence="14" id="KW-0238">DNA-binding</keyword>
<dbReference type="KEGG" id="gcr:GcLGCM259_2883"/>
<keyword evidence="9" id="KW-0227">DNA damage</keyword>
<dbReference type="InterPro" id="IPR012309">
    <property type="entry name" value="DNA_ligase_ATP-dep_C"/>
</dbReference>
<dbReference type="SUPFAM" id="SSF50249">
    <property type="entry name" value="Nucleic acid-binding proteins"/>
    <property type="match status" value="1"/>
</dbReference>
<evidence type="ECO:0000256" key="5">
    <source>
        <dbReference type="ARBA" id="ARBA00022695"/>
    </source>
</evidence>
<evidence type="ECO:0000256" key="13">
    <source>
        <dbReference type="ARBA" id="ARBA00022932"/>
    </source>
</evidence>
<dbReference type="PANTHER" id="PTHR42705">
    <property type="entry name" value="BIFUNCTIONAL NON-HOMOLOGOUS END JOINING PROTEIN LIGD"/>
    <property type="match status" value="1"/>
</dbReference>
<dbReference type="Gene3D" id="3.90.920.10">
    <property type="entry name" value="DNA primase, PRIM domain"/>
    <property type="match status" value="1"/>
</dbReference>
<accession>A0A5B7WZ62</accession>
<keyword evidence="8" id="KW-0547">Nucleotide-binding</keyword>
<evidence type="ECO:0000256" key="15">
    <source>
        <dbReference type="ARBA" id="ARBA00023172"/>
    </source>
</evidence>
<evidence type="ECO:0000256" key="1">
    <source>
        <dbReference type="ARBA" id="ARBA00001936"/>
    </source>
</evidence>
<evidence type="ECO:0000256" key="10">
    <source>
        <dbReference type="ARBA" id="ARBA00022801"/>
    </source>
</evidence>
<dbReference type="CDD" id="cd04863">
    <property type="entry name" value="MtLigD_Pol_like"/>
    <property type="match status" value="1"/>
</dbReference>
<dbReference type="Pfam" id="PF04679">
    <property type="entry name" value="DNA_ligase_A_C"/>
    <property type="match status" value="1"/>
</dbReference>
<dbReference type="InterPro" id="IPR014144">
    <property type="entry name" value="LigD_PE_domain"/>
</dbReference>
<dbReference type="NCBIfam" id="TIGR02779">
    <property type="entry name" value="NHEJ_ligase_lig"/>
    <property type="match status" value="1"/>
</dbReference>
<dbReference type="Gene3D" id="3.30.470.30">
    <property type="entry name" value="DNA ligase/mRNA capping enzyme"/>
    <property type="match status" value="1"/>
</dbReference>
<evidence type="ECO:0000256" key="14">
    <source>
        <dbReference type="ARBA" id="ARBA00023125"/>
    </source>
</evidence>
<dbReference type="Gene3D" id="3.30.1490.70">
    <property type="match status" value="1"/>
</dbReference>
<dbReference type="PROSITE" id="PS00333">
    <property type="entry name" value="DNA_LIGASE_A2"/>
    <property type="match status" value="1"/>
</dbReference>
<keyword evidence="4" id="KW-0808">Transferase</keyword>
<dbReference type="NCBIfam" id="NF007210">
    <property type="entry name" value="PRK09632.1"/>
    <property type="match status" value="1"/>
</dbReference>
<dbReference type="RefSeq" id="WP_138927077.1">
    <property type="nucleotide sequence ID" value="NZ_CP034412.1"/>
</dbReference>
<comment type="similarity">
    <text evidence="21">In the C-terminal section; belongs to the ATP-dependent DNA ligase family.</text>
</comment>
<keyword evidence="26" id="KW-1185">Reference proteome</keyword>
<keyword evidence="13" id="KW-0239">DNA-directed DNA polymerase</keyword>
<feature type="compositionally biased region" description="Basic and acidic residues" evidence="23">
    <location>
        <begin position="466"/>
        <end position="475"/>
    </location>
</feature>
<dbReference type="InterPro" id="IPR012340">
    <property type="entry name" value="NA-bd_OB-fold"/>
</dbReference>
<keyword evidence="10" id="KW-0378">Hydrolase</keyword>
<evidence type="ECO:0000256" key="6">
    <source>
        <dbReference type="ARBA" id="ARBA00022722"/>
    </source>
</evidence>
<evidence type="ECO:0000256" key="20">
    <source>
        <dbReference type="ARBA" id="ARBA00034003"/>
    </source>
</evidence>
<dbReference type="PANTHER" id="PTHR42705:SF2">
    <property type="entry name" value="BIFUNCTIONAL NON-HOMOLOGOUS END JOINING PROTEIN LIGD"/>
    <property type="match status" value="1"/>
</dbReference>
<keyword evidence="17" id="KW-0464">Manganese</keyword>
<evidence type="ECO:0000256" key="9">
    <source>
        <dbReference type="ARBA" id="ARBA00022763"/>
    </source>
</evidence>
<dbReference type="CDD" id="cd07971">
    <property type="entry name" value="OBF_DNA_ligase_LigD"/>
    <property type="match status" value="1"/>
</dbReference>
<dbReference type="GO" id="GO:0003910">
    <property type="term" value="F:DNA ligase (ATP) activity"/>
    <property type="evidence" value="ECO:0007669"/>
    <property type="project" value="UniProtKB-EC"/>
</dbReference>
<evidence type="ECO:0000256" key="21">
    <source>
        <dbReference type="ARBA" id="ARBA00049981"/>
    </source>
</evidence>
<feature type="region of interest" description="Disordered" evidence="23">
    <location>
        <begin position="465"/>
        <end position="507"/>
    </location>
</feature>
<proteinExistence type="inferred from homology"/>
<dbReference type="CDD" id="cd07906">
    <property type="entry name" value="Adenylation_DNA_ligase_LigD_LigC"/>
    <property type="match status" value="1"/>
</dbReference>
<keyword evidence="18" id="KW-0511">Multifunctional enzyme</keyword>
<organism evidence="25 26">
    <name type="scientific">Glutamicibacter creatinolyticus</name>
    <dbReference type="NCBI Taxonomy" id="162496"/>
    <lineage>
        <taxon>Bacteria</taxon>
        <taxon>Bacillati</taxon>
        <taxon>Actinomycetota</taxon>
        <taxon>Actinomycetes</taxon>
        <taxon>Micrococcales</taxon>
        <taxon>Micrococcaceae</taxon>
        <taxon>Glutamicibacter</taxon>
    </lineage>
</organism>
<dbReference type="EC" id="6.5.1.1" evidence="2"/>
<gene>
    <name evidence="25" type="ORF">GcLGCM259_2883</name>
</gene>
<evidence type="ECO:0000256" key="12">
    <source>
        <dbReference type="ARBA" id="ARBA00022840"/>
    </source>
</evidence>
<dbReference type="Pfam" id="PF01068">
    <property type="entry name" value="DNA_ligase_A_M"/>
    <property type="match status" value="1"/>
</dbReference>
<comment type="similarity">
    <text evidence="22">In the N-terminal section; belongs to the LigD polymerase family.</text>
</comment>
<dbReference type="GO" id="GO:0006310">
    <property type="term" value="P:DNA recombination"/>
    <property type="evidence" value="ECO:0007669"/>
    <property type="project" value="UniProtKB-KW"/>
</dbReference>
<dbReference type="GO" id="GO:0003887">
    <property type="term" value="F:DNA-directed DNA polymerase activity"/>
    <property type="evidence" value="ECO:0007669"/>
    <property type="project" value="UniProtKB-KW"/>
</dbReference>
<evidence type="ECO:0000256" key="8">
    <source>
        <dbReference type="ARBA" id="ARBA00022741"/>
    </source>
</evidence>
<dbReference type="GO" id="GO:0003677">
    <property type="term" value="F:DNA binding"/>
    <property type="evidence" value="ECO:0007669"/>
    <property type="project" value="UniProtKB-KW"/>
</dbReference>
<dbReference type="NCBIfam" id="TIGR02777">
    <property type="entry name" value="LigD_PE_dom"/>
    <property type="match status" value="1"/>
</dbReference>
<dbReference type="InterPro" id="IPR052171">
    <property type="entry name" value="NHEJ_LigD"/>
</dbReference>
<dbReference type="GO" id="GO:0006281">
    <property type="term" value="P:DNA repair"/>
    <property type="evidence" value="ECO:0007669"/>
    <property type="project" value="UniProtKB-KW"/>
</dbReference>
<dbReference type="Pfam" id="PF13298">
    <property type="entry name" value="LigD_N"/>
    <property type="match status" value="1"/>
</dbReference>
<keyword evidence="15" id="KW-0233">DNA recombination</keyword>
<sequence length="833" mass="92553">MARRGGEQSVSIDGHTLRVSNLDKVLYPQTGTTKGEVIDYYARVAPTLISYAAWRPATRKRWVEGVGTEGKPLQPFFRKDLEDSAPSWIPTGKIQHSDHVNTYPLVNEPAVLAWLGQVAALEIHVPQWRFDPTLNPQNPDRMVLDLDPGPGAGLAECVQVAKWCREILEGMGMQALPVTSGSKGIHLYAPLDGTHTSEQISAVAREMARSLEQDQPELVVSNMKRSLREGKVLVDWSQNNAAKTTICPYSLRGRAHPTVAVPRHWEELEDPDLRHLEYPEVLQRLEEGNDPLTPLADTASTDRLATYRSMRDAAKTPEPVPEPRTKTTLRTVGQQATFVIQEHQARRLHWDFRLEHDGVLVSWAVPKGPPLRQGVHRLAVMTEDHPLEYASFHGSIPKGEYGAGTVEIWDTGTCRIEEWEDDKKVIAVLEGRPDGGLEGVPRRFVLIHAKNMGGERNWLLQLTKDQPSEHERSEPEPSEEPGAPASHPKARATRRTNGNGPRPAQLPELRPMLATAGSLGDIDPDECWSFEMKWDGYRALVGTTGGKLSITSRNGKDLTELFPELAEITGLAPQGSILDGEIVALDSTGRPDFGLLQQRLSSTAKSSRSTAKARSGPGKSDVHLMLFDVLALPGEGGAMQDLTDQVYQVRRERLQQAVREGRFIHIPPAHHGAAPDAVATSEELGLEGIVAKECDSSYEPGRRSREWIKIKHQAHQEVVVIGWRQGQGARSSSFGSLLLAIPDQQGTLHYAGRVGTGFREEQLTQIRARLQKLTRKTPPAKDVPAADQRDAHWVSPKLVGEVQYSETTRDGRLRHPVWRGWRPDKDPEQVRRE</sequence>
<keyword evidence="3 25" id="KW-0436">Ligase</keyword>
<evidence type="ECO:0000256" key="23">
    <source>
        <dbReference type="SAM" id="MobiDB-lite"/>
    </source>
</evidence>
<dbReference type="GO" id="GO:0005524">
    <property type="term" value="F:ATP binding"/>
    <property type="evidence" value="ECO:0007669"/>
    <property type="project" value="UniProtKB-KW"/>
</dbReference>
<dbReference type="EMBL" id="CP034412">
    <property type="protein sequence ID" value="QCY48590.1"/>
    <property type="molecule type" value="Genomic_DNA"/>
</dbReference>
<keyword evidence="6" id="KW-0540">Nuclease</keyword>
<evidence type="ECO:0000256" key="2">
    <source>
        <dbReference type="ARBA" id="ARBA00012727"/>
    </source>
</evidence>
<evidence type="ECO:0000256" key="18">
    <source>
        <dbReference type="ARBA" id="ARBA00023268"/>
    </source>
</evidence>
<reference evidence="25 26" key="1">
    <citation type="submission" date="2018-12" db="EMBL/GenBank/DDBJ databases">
        <title>Complete Genome Sequence of Glutamicibacter creatinolyticus strain LGCM259,isolated from an abscess of a 12-year-old mare in Italy.</title>
        <authorList>
            <person name="Santos R.G."/>
            <person name="Silva A.L."/>
            <person name="Seyffert N."/>
            <person name="Castro T.L.P."/>
            <person name="Attili A.R."/>
            <person name="Rifici C."/>
            <person name="Mazzullo G."/>
            <person name="Brenig B."/>
            <person name="Venanzi F."/>
            <person name="Azevedo V."/>
        </authorList>
    </citation>
    <scope>NUCLEOTIDE SEQUENCE [LARGE SCALE GENOMIC DNA]</scope>
    <source>
        <strain evidence="25 26">LGCM 259</strain>
    </source>
</reference>
<evidence type="ECO:0000256" key="11">
    <source>
        <dbReference type="ARBA" id="ARBA00022839"/>
    </source>
</evidence>
<dbReference type="NCBIfam" id="TIGR02778">
    <property type="entry name" value="ligD_pol"/>
    <property type="match status" value="1"/>
</dbReference>
<evidence type="ECO:0000256" key="17">
    <source>
        <dbReference type="ARBA" id="ARBA00023211"/>
    </source>
</evidence>
<evidence type="ECO:0000259" key="24">
    <source>
        <dbReference type="PROSITE" id="PS50160"/>
    </source>
</evidence>
<feature type="region of interest" description="Disordered" evidence="23">
    <location>
        <begin position="805"/>
        <end position="833"/>
    </location>
</feature>
<name>A0A5B7WZ62_9MICC</name>
<evidence type="ECO:0000256" key="4">
    <source>
        <dbReference type="ARBA" id="ARBA00022679"/>
    </source>
</evidence>
<evidence type="ECO:0000256" key="19">
    <source>
        <dbReference type="ARBA" id="ARBA00029943"/>
    </source>
</evidence>
<dbReference type="InterPro" id="IPR016059">
    <property type="entry name" value="DNA_ligase_ATP-dep_CS"/>
</dbReference>